<keyword evidence="2" id="KW-1185">Reference proteome</keyword>
<sequence length="84" mass="9907">MYTAFYKSDQKYNVLVFNLNEEHKHRLEGIQFYGSTEYSDGTKFGVWVFENGFFINKGSRGWDNWAMIGSFTKNRSGNIVTFRK</sequence>
<dbReference type="Proteomes" id="UP000759131">
    <property type="component" value="Unassembled WGS sequence"/>
</dbReference>
<evidence type="ECO:0000313" key="2">
    <source>
        <dbReference type="Proteomes" id="UP000759131"/>
    </source>
</evidence>
<name>A0A7R9QEA6_9ACAR</name>
<proteinExistence type="predicted"/>
<gene>
    <name evidence="1" type="ORF">OSB1V03_LOCUS18727</name>
</gene>
<organism evidence="1">
    <name type="scientific">Medioppia subpectinata</name>
    <dbReference type="NCBI Taxonomy" id="1979941"/>
    <lineage>
        <taxon>Eukaryota</taxon>
        <taxon>Metazoa</taxon>
        <taxon>Ecdysozoa</taxon>
        <taxon>Arthropoda</taxon>
        <taxon>Chelicerata</taxon>
        <taxon>Arachnida</taxon>
        <taxon>Acari</taxon>
        <taxon>Acariformes</taxon>
        <taxon>Sarcoptiformes</taxon>
        <taxon>Oribatida</taxon>
        <taxon>Brachypylina</taxon>
        <taxon>Oppioidea</taxon>
        <taxon>Oppiidae</taxon>
        <taxon>Medioppia</taxon>
    </lineage>
</organism>
<dbReference type="EMBL" id="OC880099">
    <property type="protein sequence ID" value="CAD7641589.1"/>
    <property type="molecule type" value="Genomic_DNA"/>
</dbReference>
<evidence type="ECO:0000313" key="1">
    <source>
        <dbReference type="EMBL" id="CAD7641589.1"/>
    </source>
</evidence>
<dbReference type="EMBL" id="CAJPIZ010025524">
    <property type="protein sequence ID" value="CAG2118777.1"/>
    <property type="molecule type" value="Genomic_DNA"/>
</dbReference>
<reference evidence="1" key="1">
    <citation type="submission" date="2020-11" db="EMBL/GenBank/DDBJ databases">
        <authorList>
            <person name="Tran Van P."/>
        </authorList>
    </citation>
    <scope>NUCLEOTIDE SEQUENCE</scope>
</reference>
<feature type="non-terminal residue" evidence="1">
    <location>
        <position position="84"/>
    </location>
</feature>
<dbReference type="AlphaFoldDB" id="A0A7R9QEA6"/>
<accession>A0A7R9QEA6</accession>
<protein>
    <submittedName>
        <fullName evidence="1">Uncharacterized protein</fullName>
    </submittedName>
</protein>
<dbReference type="OrthoDB" id="6511584at2759"/>